<evidence type="ECO:0000256" key="1">
    <source>
        <dbReference type="ARBA" id="ARBA00004651"/>
    </source>
</evidence>
<feature type="transmembrane region" description="Helical" evidence="7">
    <location>
        <begin position="68"/>
        <end position="87"/>
    </location>
</feature>
<keyword evidence="6 7" id="KW-0472">Membrane</keyword>
<proteinExistence type="inferred from homology"/>
<protein>
    <submittedName>
        <fullName evidence="10">DUF421 domain-containing protein</fullName>
    </submittedName>
</protein>
<evidence type="ECO:0000313" key="10">
    <source>
        <dbReference type="EMBL" id="MDG5755460.1"/>
    </source>
</evidence>
<dbReference type="InterPro" id="IPR007353">
    <property type="entry name" value="DUF421"/>
</dbReference>
<evidence type="ECO:0000259" key="9">
    <source>
        <dbReference type="Pfam" id="PF20730"/>
    </source>
</evidence>
<sequence>MLIKGGVPLYKDMTIELIGGFLALLIMLKILGKIQFAQITPFDFITALVLGNIVGDAVFEKNVGLREIVYSILVWGLLIYIIEFVTLKSYPLRKLLEGKPTLLINKGEIVYKELKKNKLDLNQLQHLLRLQGFFSIYEAEYVILEVDGKISVAPKHEYSPATKQDLHLKHQDVFLPIALIMDGALIPNNLEESGHSEAWLKQQLAKKGVKQYKDVMYAEWERNKGLRLTKF</sequence>
<name>A0ABT6H802_9BACI</name>
<evidence type="ECO:0000256" key="5">
    <source>
        <dbReference type="ARBA" id="ARBA00022989"/>
    </source>
</evidence>
<dbReference type="InterPro" id="IPR048454">
    <property type="entry name" value="YetF_N"/>
</dbReference>
<evidence type="ECO:0000313" key="11">
    <source>
        <dbReference type="Proteomes" id="UP001218246"/>
    </source>
</evidence>
<feature type="domain" description="YetF C-terminal" evidence="8">
    <location>
        <begin position="88"/>
        <end position="221"/>
    </location>
</feature>
<dbReference type="Pfam" id="PF04239">
    <property type="entry name" value="DUF421"/>
    <property type="match status" value="1"/>
</dbReference>
<dbReference type="RefSeq" id="WP_278018661.1">
    <property type="nucleotide sequence ID" value="NZ_JARRRY010000029.1"/>
</dbReference>
<dbReference type="PANTHER" id="PTHR34582">
    <property type="entry name" value="UPF0702 TRANSMEMBRANE PROTEIN YCAP"/>
    <property type="match status" value="1"/>
</dbReference>
<comment type="subcellular location">
    <subcellularLocation>
        <location evidence="1">Cell membrane</location>
        <topology evidence="1">Multi-pass membrane protein</topology>
    </subcellularLocation>
</comment>
<dbReference type="Gene3D" id="3.30.240.20">
    <property type="entry name" value="bsu07140 like domains"/>
    <property type="match status" value="2"/>
</dbReference>
<reference evidence="10 11" key="1">
    <citation type="submission" date="2023-04" db="EMBL/GenBank/DDBJ databases">
        <title>Ectobacillus antri isolated from activated sludge.</title>
        <authorList>
            <person name="Yan P."/>
            <person name="Liu X."/>
        </authorList>
    </citation>
    <scope>NUCLEOTIDE SEQUENCE [LARGE SCALE GENOMIC DNA]</scope>
    <source>
        <strain evidence="10 11">C18H</strain>
    </source>
</reference>
<accession>A0ABT6H802</accession>
<evidence type="ECO:0000256" key="7">
    <source>
        <dbReference type="SAM" id="Phobius"/>
    </source>
</evidence>
<evidence type="ECO:0000256" key="2">
    <source>
        <dbReference type="ARBA" id="ARBA00006448"/>
    </source>
</evidence>
<evidence type="ECO:0000256" key="4">
    <source>
        <dbReference type="ARBA" id="ARBA00022692"/>
    </source>
</evidence>
<gene>
    <name evidence="10" type="ORF">P6P90_16290</name>
</gene>
<keyword evidence="4 7" id="KW-0812">Transmembrane</keyword>
<dbReference type="PANTHER" id="PTHR34582:SF5">
    <property type="entry name" value="UPF0702 TRANSMEMBRANE PROTEIN YETF"/>
    <property type="match status" value="1"/>
</dbReference>
<comment type="similarity">
    <text evidence="2">Belongs to the UPF0702 family.</text>
</comment>
<keyword evidence="3" id="KW-1003">Cell membrane</keyword>
<dbReference type="Pfam" id="PF20730">
    <property type="entry name" value="YetF_N"/>
    <property type="match status" value="1"/>
</dbReference>
<dbReference type="InterPro" id="IPR023090">
    <property type="entry name" value="UPF0702_alpha/beta_dom_sf"/>
</dbReference>
<comment type="caution">
    <text evidence="10">The sequence shown here is derived from an EMBL/GenBank/DDBJ whole genome shotgun (WGS) entry which is preliminary data.</text>
</comment>
<keyword evidence="11" id="KW-1185">Reference proteome</keyword>
<dbReference type="Proteomes" id="UP001218246">
    <property type="component" value="Unassembled WGS sequence"/>
</dbReference>
<keyword evidence="5 7" id="KW-1133">Transmembrane helix</keyword>
<evidence type="ECO:0000259" key="8">
    <source>
        <dbReference type="Pfam" id="PF04239"/>
    </source>
</evidence>
<dbReference type="EMBL" id="JARULN010000029">
    <property type="protein sequence ID" value="MDG5755460.1"/>
    <property type="molecule type" value="Genomic_DNA"/>
</dbReference>
<feature type="domain" description="YetF-like N-terminal transmembrane" evidence="9">
    <location>
        <begin position="11"/>
        <end position="85"/>
    </location>
</feature>
<organism evidence="10 11">
    <name type="scientific">Ectobacillus antri</name>
    <dbReference type="NCBI Taxonomy" id="2486280"/>
    <lineage>
        <taxon>Bacteria</taxon>
        <taxon>Bacillati</taxon>
        <taxon>Bacillota</taxon>
        <taxon>Bacilli</taxon>
        <taxon>Bacillales</taxon>
        <taxon>Bacillaceae</taxon>
        <taxon>Ectobacillus</taxon>
    </lineage>
</organism>
<feature type="transmembrane region" description="Helical" evidence="7">
    <location>
        <begin position="12"/>
        <end position="32"/>
    </location>
</feature>
<evidence type="ECO:0000256" key="6">
    <source>
        <dbReference type="ARBA" id="ARBA00023136"/>
    </source>
</evidence>
<evidence type="ECO:0000256" key="3">
    <source>
        <dbReference type="ARBA" id="ARBA00022475"/>
    </source>
</evidence>